<dbReference type="SUPFAM" id="SSF159501">
    <property type="entry name" value="EreA/ChaN-like"/>
    <property type="match status" value="1"/>
</dbReference>
<evidence type="ECO:0000313" key="3">
    <source>
        <dbReference type="Proteomes" id="UP000001364"/>
    </source>
</evidence>
<reference evidence="2 3" key="1">
    <citation type="journal article" date="2010" name="J. Bacteriol.">
        <title>The genetic basis of laboratory adaptation in Caulobacter crescentus.</title>
        <authorList>
            <person name="Marks M.E."/>
            <person name="Castro-Rojas C.M."/>
            <person name="Teiling C."/>
            <person name="Du L."/>
            <person name="Kapatral V."/>
            <person name="Walunas T.L."/>
            <person name="Crosson S."/>
        </authorList>
    </citation>
    <scope>NUCLEOTIDE SEQUENCE [LARGE SCALE GENOMIC DNA]</scope>
    <source>
        <strain evidence="3">NA1000 / CB15N</strain>
    </source>
</reference>
<evidence type="ECO:0000256" key="1">
    <source>
        <dbReference type="SAM" id="SignalP"/>
    </source>
</evidence>
<dbReference type="Proteomes" id="UP000001364">
    <property type="component" value="Chromosome"/>
</dbReference>
<keyword evidence="1" id="KW-0732">Signal</keyword>
<accession>A0A0H3C6M4</accession>
<dbReference type="PANTHER" id="PTHR31299:SF0">
    <property type="entry name" value="ESTERASE, PUTATIVE (AFU_ORTHOLOGUE AFUA_1G05850)-RELATED"/>
    <property type="match status" value="1"/>
</dbReference>
<dbReference type="RefSeq" id="WP_010918752.1">
    <property type="nucleotide sequence ID" value="NC_011916.1"/>
</dbReference>
<dbReference type="CDD" id="cd14728">
    <property type="entry name" value="Ere-like"/>
    <property type="match status" value="1"/>
</dbReference>
<sequence length="396" mass="43859">MRRALRIFSGLLLALFCLSPLTAVSASEPAKQDAFEAALKDLCDKRVVLLGENAHGDGRTLEFKVAMVRALVDRCRFSTILFEANHYDFMALTRTADQGGRVEPRMIDAAIGGVWNRTREIQPLAPFLASRLAARRIRLGGLDDQLGSYGALYANDKLPDEVTGYLPFERRQVCREALRREIYADYGSADGRTGQVQDTLLACLEEARSRLAVAEPRKARRAFYQEALRAMTRAVRRGALSGDAITRDRDAAMYETYAWYRRTDGERAKTIVWAANVHTVRDARAFGAPAAEDLLGGRIARREGGDAFSLGFSAGGGSYRRSRDRTQPIEPAPAGSLEATLLASAEADAIYADRRQLRALGKVPAAMSYHKPRTYDWSLGFDGVVVFQQERPTTNK</sequence>
<dbReference type="GO" id="GO:0046677">
    <property type="term" value="P:response to antibiotic"/>
    <property type="evidence" value="ECO:0007669"/>
    <property type="project" value="InterPro"/>
</dbReference>
<dbReference type="Gene3D" id="3.30.1870.10">
    <property type="entry name" value="EreA-like, domain 2"/>
    <property type="match status" value="1"/>
</dbReference>
<dbReference type="GeneID" id="7329951"/>
<dbReference type="InterPro" id="IPR007815">
    <property type="entry name" value="Emycin_Estase"/>
</dbReference>
<dbReference type="HOGENOM" id="CLU_683008_0_0_5"/>
<feature type="chain" id="PRO_5002605738" evidence="1">
    <location>
        <begin position="27"/>
        <end position="396"/>
    </location>
</feature>
<dbReference type="InterPro" id="IPR052036">
    <property type="entry name" value="Hydrolase/PRTase-associated"/>
</dbReference>
<protein>
    <submittedName>
        <fullName evidence="2">Erythromycin esterase family protein</fullName>
    </submittedName>
</protein>
<dbReference type="SMR" id="A0A0H3C6M4"/>
<dbReference type="AlphaFoldDB" id="A0A0H3C6M4"/>
<gene>
    <name evidence="2" type="ordered locus">CCNA_00910</name>
</gene>
<dbReference type="OrthoDB" id="9810066at2"/>
<dbReference type="RefSeq" id="YP_002516283.1">
    <property type="nucleotide sequence ID" value="NC_011916.1"/>
</dbReference>
<dbReference type="KEGG" id="ccs:CCNA_00910"/>
<dbReference type="PATRIC" id="fig|565050.3.peg.897"/>
<proteinExistence type="predicted"/>
<dbReference type="PANTHER" id="PTHR31299">
    <property type="entry name" value="ESTERASE, PUTATIVE (AFU_ORTHOLOGUE AFUA_1G05850)-RELATED"/>
    <property type="match status" value="1"/>
</dbReference>
<evidence type="ECO:0000313" key="2">
    <source>
        <dbReference type="EMBL" id="ACL94375.1"/>
    </source>
</evidence>
<keyword evidence="3" id="KW-1185">Reference proteome</keyword>
<name>A0A0H3C6M4_CAUVN</name>
<dbReference type="Gene3D" id="3.40.1660.10">
    <property type="entry name" value="EreA-like (biosynthetic domain)"/>
    <property type="match status" value="1"/>
</dbReference>
<dbReference type="Gene3D" id="1.20.1440.30">
    <property type="entry name" value="Biosynthetic Protein domain"/>
    <property type="match status" value="1"/>
</dbReference>
<organism evidence="2 3">
    <name type="scientific">Caulobacter vibrioides (strain NA1000 / CB15N)</name>
    <name type="common">Caulobacter crescentus</name>
    <dbReference type="NCBI Taxonomy" id="565050"/>
    <lineage>
        <taxon>Bacteria</taxon>
        <taxon>Pseudomonadati</taxon>
        <taxon>Pseudomonadota</taxon>
        <taxon>Alphaproteobacteria</taxon>
        <taxon>Caulobacterales</taxon>
        <taxon>Caulobacteraceae</taxon>
        <taxon>Caulobacter</taxon>
    </lineage>
</organism>
<dbReference type="EMBL" id="CP001340">
    <property type="protein sequence ID" value="ACL94375.1"/>
    <property type="molecule type" value="Genomic_DNA"/>
</dbReference>
<feature type="signal peptide" evidence="1">
    <location>
        <begin position="1"/>
        <end position="26"/>
    </location>
</feature>
<dbReference type="Pfam" id="PF05139">
    <property type="entry name" value="Erythro_esteras"/>
    <property type="match status" value="1"/>
</dbReference>